<sequence length="44" mass="4951">MTFLQISSPILLFYISLPTLSFCNLMCHEILTRSGSHVLHLASD</sequence>
<name>A0A1Y0B405_9LAMI</name>
<organism evidence="1">
    <name type="scientific">Utricularia reniformis</name>
    <dbReference type="NCBI Taxonomy" id="192314"/>
    <lineage>
        <taxon>Eukaryota</taxon>
        <taxon>Viridiplantae</taxon>
        <taxon>Streptophyta</taxon>
        <taxon>Embryophyta</taxon>
        <taxon>Tracheophyta</taxon>
        <taxon>Spermatophyta</taxon>
        <taxon>Magnoliopsida</taxon>
        <taxon>eudicotyledons</taxon>
        <taxon>Gunneridae</taxon>
        <taxon>Pentapetalae</taxon>
        <taxon>asterids</taxon>
        <taxon>lamiids</taxon>
        <taxon>Lamiales</taxon>
        <taxon>Lentibulariaceae</taxon>
        <taxon>Utricularia</taxon>
    </lineage>
</organism>
<accession>A0A1Y0B405</accession>
<dbReference type="AlphaFoldDB" id="A0A1Y0B405"/>
<evidence type="ECO:0000313" key="1">
    <source>
        <dbReference type="EMBL" id="ART32130.1"/>
    </source>
</evidence>
<proteinExistence type="predicted"/>
<protein>
    <submittedName>
        <fullName evidence="1">Uncharacterized protein</fullName>
    </submittedName>
</protein>
<reference evidence="1" key="1">
    <citation type="submission" date="2017-03" db="EMBL/GenBank/DDBJ databases">
        <title>The mitochondrial genome of the carnivorous plant Utricularia reniformis (Lentibulariaceae): structure, comparative analysis and evolutionary landmarks.</title>
        <authorList>
            <person name="Silva S.R."/>
            <person name="Alvarenga D.O."/>
            <person name="Michael T.P."/>
            <person name="Miranda V.F.O."/>
            <person name="Varani A.M."/>
        </authorList>
    </citation>
    <scope>NUCLEOTIDE SEQUENCE</scope>
</reference>
<keyword evidence="1" id="KW-0496">Mitochondrion</keyword>
<dbReference type="EMBL" id="KY774314">
    <property type="protein sequence ID" value="ART32130.1"/>
    <property type="molecule type" value="Genomic_DNA"/>
</dbReference>
<geneLocation type="mitochondrion" evidence="1"/>
<gene>
    <name evidence="1" type="ORF">AEK19_MT1967</name>
</gene>